<evidence type="ECO:0000313" key="3">
    <source>
        <dbReference type="Proteomes" id="UP000749559"/>
    </source>
</evidence>
<dbReference type="AlphaFoldDB" id="A0A8S4Q5X6"/>
<dbReference type="EMBL" id="CAIIXF020000012">
    <property type="protein sequence ID" value="CAH1801272.1"/>
    <property type="molecule type" value="Genomic_DNA"/>
</dbReference>
<feature type="compositionally biased region" description="Polar residues" evidence="1">
    <location>
        <begin position="76"/>
        <end position="89"/>
    </location>
</feature>
<proteinExistence type="predicted"/>
<feature type="non-terminal residue" evidence="2">
    <location>
        <position position="452"/>
    </location>
</feature>
<evidence type="ECO:0000313" key="2">
    <source>
        <dbReference type="EMBL" id="CAH1801272.1"/>
    </source>
</evidence>
<gene>
    <name evidence="2" type="ORF">OFUS_LOCUS25079</name>
</gene>
<accession>A0A8S4Q5X6</accession>
<feature type="compositionally biased region" description="Polar residues" evidence="1">
    <location>
        <begin position="206"/>
        <end position="215"/>
    </location>
</feature>
<protein>
    <submittedName>
        <fullName evidence="2">Uncharacterized protein</fullName>
    </submittedName>
</protein>
<organism evidence="2 3">
    <name type="scientific">Owenia fusiformis</name>
    <name type="common">Polychaete worm</name>
    <dbReference type="NCBI Taxonomy" id="6347"/>
    <lineage>
        <taxon>Eukaryota</taxon>
        <taxon>Metazoa</taxon>
        <taxon>Spiralia</taxon>
        <taxon>Lophotrochozoa</taxon>
        <taxon>Annelida</taxon>
        <taxon>Polychaeta</taxon>
        <taxon>Sedentaria</taxon>
        <taxon>Canalipalpata</taxon>
        <taxon>Sabellida</taxon>
        <taxon>Oweniida</taxon>
        <taxon>Oweniidae</taxon>
        <taxon>Owenia</taxon>
    </lineage>
</organism>
<name>A0A8S4Q5X6_OWEFU</name>
<keyword evidence="3" id="KW-1185">Reference proteome</keyword>
<dbReference type="Proteomes" id="UP000749559">
    <property type="component" value="Unassembled WGS sequence"/>
</dbReference>
<feature type="region of interest" description="Disordered" evidence="1">
    <location>
        <begin position="73"/>
        <end position="130"/>
    </location>
</feature>
<feature type="region of interest" description="Disordered" evidence="1">
    <location>
        <begin position="203"/>
        <end position="227"/>
    </location>
</feature>
<reference evidence="2" key="1">
    <citation type="submission" date="2022-03" db="EMBL/GenBank/DDBJ databases">
        <authorList>
            <person name="Martin C."/>
        </authorList>
    </citation>
    <scope>NUCLEOTIDE SEQUENCE</scope>
</reference>
<sequence>MGTPIDSVKNQTYLEYQIPTSYKVEWHSDCIPKSPGSLSRASSVKSIPSLISAEICDCSTCGDFCKSGCPNRHSKGGSNRPLTSSFSQVDSDSDYTSNNSYNMHSRHRNKSSDKYRSNQSGEPQRNATVKMEVSNPGYLKQNAPKSQLESGNNKINALRSEPTTTFPEYVITVQNGKNEPSQLHNQNLPGNKQGKVVKLIAGFDKNPSNPNNGSLGKNHHGNDLEVNGDNVVKMPDDIQVGEAQRKSAIGDNLENVNPENIVCFYESQSDMPESHNDSFCSDISESIPSSSEDFANTMDLHASTPVHMSPVTLEKHGYPQKPGYYDEIHGHSREKPGYSRHGINNNIKPVSYRDNDGTVEKYGYKEKYEHNREKLEQNDRKHGYNDDKHRYNISDCVENPDQIDLKNNNKNDGYYGNNDLDIDEDAFMPIPYAQSDEDIHGYHSNTTGYHSN</sequence>
<comment type="caution">
    <text evidence="2">The sequence shown here is derived from an EMBL/GenBank/DDBJ whole genome shotgun (WGS) entry which is preliminary data.</text>
</comment>
<feature type="compositionally biased region" description="Polar residues" evidence="1">
    <location>
        <begin position="117"/>
        <end position="127"/>
    </location>
</feature>
<evidence type="ECO:0000256" key="1">
    <source>
        <dbReference type="SAM" id="MobiDB-lite"/>
    </source>
</evidence>
<feature type="region of interest" description="Disordered" evidence="1">
    <location>
        <begin position="333"/>
        <end position="357"/>
    </location>
</feature>